<dbReference type="EMBL" id="JXTB01000408">
    <property type="protein sequence ID" value="PON41733.1"/>
    <property type="molecule type" value="Genomic_DNA"/>
</dbReference>
<dbReference type="Proteomes" id="UP000237105">
    <property type="component" value="Unassembled WGS sequence"/>
</dbReference>
<evidence type="ECO:0000313" key="1">
    <source>
        <dbReference type="EMBL" id="PON41733.1"/>
    </source>
</evidence>
<comment type="caution">
    <text evidence="1">The sequence shown here is derived from an EMBL/GenBank/DDBJ whole genome shotgun (WGS) entry which is preliminary data.</text>
</comment>
<proteinExistence type="predicted"/>
<name>A0A2P5AYW7_PARAD</name>
<evidence type="ECO:0000313" key="2">
    <source>
        <dbReference type="Proteomes" id="UP000237105"/>
    </source>
</evidence>
<dbReference type="AlphaFoldDB" id="A0A2P5AYW7"/>
<keyword evidence="2" id="KW-1185">Reference proteome</keyword>
<accession>A0A2P5AYW7</accession>
<organism evidence="1 2">
    <name type="scientific">Parasponia andersonii</name>
    <name type="common">Sponia andersonii</name>
    <dbReference type="NCBI Taxonomy" id="3476"/>
    <lineage>
        <taxon>Eukaryota</taxon>
        <taxon>Viridiplantae</taxon>
        <taxon>Streptophyta</taxon>
        <taxon>Embryophyta</taxon>
        <taxon>Tracheophyta</taxon>
        <taxon>Spermatophyta</taxon>
        <taxon>Magnoliopsida</taxon>
        <taxon>eudicotyledons</taxon>
        <taxon>Gunneridae</taxon>
        <taxon>Pentapetalae</taxon>
        <taxon>rosids</taxon>
        <taxon>fabids</taxon>
        <taxon>Rosales</taxon>
        <taxon>Cannabaceae</taxon>
        <taxon>Parasponia</taxon>
    </lineage>
</organism>
<sequence length="247" mass="28058">MADLESAMEDIEVKACELVSELRNSIQKMDNKHEELYTCVTAIRNNLVELTKDQQLLKQNFFEVGTFSSSSDHANGDNSLGLKLLLSNKLETLKKEGEEQNQKLLLCCHLCDLLSVVSEDWEQYAECSHFKYLLQLLKRKQGKTYAIKRILYVIKVAEKELLRNGKHKISEILEGSSERSILAFPNLSQEKKNAQTVLSGLEECKVEVDKIGLIVTSLKTIHLFIFEKTGEERIGDGAISNNSQRHN</sequence>
<gene>
    <name evidence="1" type="ORF">PanWU01x14_287030</name>
</gene>
<reference evidence="2" key="1">
    <citation type="submission" date="2016-06" db="EMBL/GenBank/DDBJ databases">
        <title>Parallel loss of symbiosis genes in relatives of nitrogen-fixing non-legume Parasponia.</title>
        <authorList>
            <person name="Van Velzen R."/>
            <person name="Holmer R."/>
            <person name="Bu F."/>
            <person name="Rutten L."/>
            <person name="Van Zeijl A."/>
            <person name="Liu W."/>
            <person name="Santuari L."/>
            <person name="Cao Q."/>
            <person name="Sharma T."/>
            <person name="Shen D."/>
            <person name="Roswanjaya Y."/>
            <person name="Wardhani T."/>
            <person name="Kalhor M.S."/>
            <person name="Jansen J."/>
            <person name="Van den Hoogen J."/>
            <person name="Gungor B."/>
            <person name="Hartog M."/>
            <person name="Hontelez J."/>
            <person name="Verver J."/>
            <person name="Yang W.-C."/>
            <person name="Schijlen E."/>
            <person name="Repin R."/>
            <person name="Schilthuizen M."/>
            <person name="Schranz E."/>
            <person name="Heidstra R."/>
            <person name="Miyata K."/>
            <person name="Fedorova E."/>
            <person name="Kohlen W."/>
            <person name="Bisseling T."/>
            <person name="Smit S."/>
            <person name="Geurts R."/>
        </authorList>
    </citation>
    <scope>NUCLEOTIDE SEQUENCE [LARGE SCALE GENOMIC DNA]</scope>
    <source>
        <strain evidence="2">cv. WU1-14</strain>
    </source>
</reference>
<protein>
    <submittedName>
        <fullName evidence="1">Uncharacterized protein</fullName>
    </submittedName>
</protein>